<evidence type="ECO:0000313" key="1">
    <source>
        <dbReference type="EMBL" id="NYF44231.1"/>
    </source>
</evidence>
<sequence>MCDAYEVVGRTHNAIGLTGPVDPTRRPYHSRPFLVLHAERFARALLETVTDPRLRELPLTGGVDQWADSTDLLDRQDAINAAVDAIV</sequence>
<dbReference type="EMBL" id="JACCCO010000003">
    <property type="protein sequence ID" value="NYF44231.1"/>
    <property type="molecule type" value="Genomic_DNA"/>
</dbReference>
<reference evidence="1 2" key="1">
    <citation type="submission" date="2020-07" db="EMBL/GenBank/DDBJ databases">
        <title>Sequencing the genomes of 1000 actinobacteria strains.</title>
        <authorList>
            <person name="Klenk H.-P."/>
        </authorList>
    </citation>
    <scope>NUCLEOTIDE SEQUENCE [LARGE SCALE GENOMIC DNA]</scope>
    <source>
        <strain evidence="1 2">DSM 45763</strain>
    </source>
</reference>
<dbReference type="Proteomes" id="UP000576393">
    <property type="component" value="Unassembled WGS sequence"/>
</dbReference>
<accession>A0A852VCV4</accession>
<organism evidence="1 2">
    <name type="scientific">Streptosporangium sandarakinum</name>
    <dbReference type="NCBI Taxonomy" id="1260955"/>
    <lineage>
        <taxon>Bacteria</taxon>
        <taxon>Bacillati</taxon>
        <taxon>Actinomycetota</taxon>
        <taxon>Actinomycetes</taxon>
        <taxon>Streptosporangiales</taxon>
        <taxon>Streptosporangiaceae</taxon>
        <taxon>Streptosporangium</taxon>
    </lineage>
</organism>
<name>A0A852VCV4_9ACTN</name>
<proteinExistence type="predicted"/>
<evidence type="ECO:0000313" key="2">
    <source>
        <dbReference type="Proteomes" id="UP000576393"/>
    </source>
</evidence>
<protein>
    <submittedName>
        <fullName evidence="1">Uncharacterized protein</fullName>
    </submittedName>
</protein>
<gene>
    <name evidence="1" type="ORF">HDA43_006458</name>
</gene>
<comment type="caution">
    <text evidence="1">The sequence shown here is derived from an EMBL/GenBank/DDBJ whole genome shotgun (WGS) entry which is preliminary data.</text>
</comment>
<dbReference type="AlphaFoldDB" id="A0A852VCV4"/>
<dbReference type="RefSeq" id="WP_246424767.1">
    <property type="nucleotide sequence ID" value="NZ_JACCCO010000003.1"/>
</dbReference>
<keyword evidence="2" id="KW-1185">Reference proteome</keyword>